<accession>A0ACC6P512</accession>
<gene>
    <name evidence="1" type="ORF">RV045_12890</name>
</gene>
<keyword evidence="2" id="KW-1185">Reference proteome</keyword>
<comment type="caution">
    <text evidence="1">The sequence shown here is derived from an EMBL/GenBank/DDBJ whole genome shotgun (WGS) entry which is preliminary data.</text>
</comment>
<proteinExistence type="predicted"/>
<organism evidence="1 2">
    <name type="scientific">Amphibiibacter pelophylacis</name>
    <dbReference type="NCBI Taxonomy" id="1799477"/>
    <lineage>
        <taxon>Bacteria</taxon>
        <taxon>Pseudomonadati</taxon>
        <taxon>Pseudomonadota</taxon>
        <taxon>Betaproteobacteria</taxon>
        <taxon>Burkholderiales</taxon>
        <taxon>Sphaerotilaceae</taxon>
        <taxon>Amphibiibacter</taxon>
    </lineage>
</organism>
<dbReference type="EMBL" id="JAWDIE010000023">
    <property type="protein sequence ID" value="MEJ7139315.1"/>
    <property type="molecule type" value="Genomic_DNA"/>
</dbReference>
<sequence>MKNNTLALLSAACLSVLLAACGGGGSSDSTSTASSNAIPASFDGTWVYTVPCESTYKRSTVAANGDSYYYGNGNAITIDSTANTLTTKEVIYSDNTCASKAGLATFTDALSEVKPSSASGYTDVRTGIATNTGITYGRDGGSGIALQDAPSKNGAQLQFVAGFAADGKLCARLSNLGTPQDITKANCGVKQ</sequence>
<dbReference type="Proteomes" id="UP001364695">
    <property type="component" value="Unassembled WGS sequence"/>
</dbReference>
<evidence type="ECO:0000313" key="2">
    <source>
        <dbReference type="Proteomes" id="UP001364695"/>
    </source>
</evidence>
<protein>
    <submittedName>
        <fullName evidence="1">Uncharacterized protein</fullName>
    </submittedName>
</protein>
<reference evidence="1" key="1">
    <citation type="submission" date="2023-10" db="EMBL/GenBank/DDBJ databases">
        <title>Amphibacter perezi, gen. nov., sp. nov. a novel taxa of the family Comamonadaceae, class Betaproteobacteria isolated from the skin microbiota of Pelophylax perezi from different populations.</title>
        <authorList>
            <person name="Costa S."/>
            <person name="Proenca D.N."/>
            <person name="Lopes I."/>
            <person name="Morais P.V."/>
        </authorList>
    </citation>
    <scope>NUCLEOTIDE SEQUENCE</scope>
    <source>
        <strain evidence="1">SL12-8</strain>
    </source>
</reference>
<name>A0ACC6P512_9BURK</name>
<evidence type="ECO:0000313" key="1">
    <source>
        <dbReference type="EMBL" id="MEJ7139315.1"/>
    </source>
</evidence>